<dbReference type="PANTHER" id="PTHR45036:SF1">
    <property type="entry name" value="METHYLTRANSFERASE LIKE 7A"/>
    <property type="match status" value="1"/>
</dbReference>
<dbReference type="GO" id="GO:0008168">
    <property type="term" value="F:methyltransferase activity"/>
    <property type="evidence" value="ECO:0007669"/>
    <property type="project" value="UniProtKB-KW"/>
</dbReference>
<dbReference type="eggNOG" id="KOG4300">
    <property type="taxonomic scope" value="Eukaryota"/>
</dbReference>
<dbReference type="SUPFAM" id="SSF53335">
    <property type="entry name" value="S-adenosyl-L-methionine-dependent methyltransferases"/>
    <property type="match status" value="1"/>
</dbReference>
<keyword evidence="1" id="KW-0489">Methyltransferase</keyword>
<reference evidence="1" key="2">
    <citation type="journal article" date="2014" name="PLoS Genet.">
        <title>Signature gene expression reveals novel clues to the molecular mechanisms of dimorphic transition in Penicillium marneffei.</title>
        <authorList>
            <person name="Yang E."/>
            <person name="Wang G."/>
            <person name="Cai J."/>
            <person name="Woo P.C."/>
            <person name="Lau S.K."/>
            <person name="Yuen K.-Y."/>
            <person name="Chow W.-N."/>
            <person name="Lin X."/>
        </authorList>
    </citation>
    <scope>NUCLEOTIDE SEQUENCE</scope>
    <source>
        <strain evidence="1">PM1</strain>
    </source>
</reference>
<comment type="caution">
    <text evidence="1">The sequence shown here is derived from an EMBL/GenBank/DDBJ whole genome shotgun (WGS) entry which is preliminary data.</text>
</comment>
<dbReference type="AlphaFoldDB" id="A0A093VYN2"/>
<protein>
    <submittedName>
        <fullName evidence="1">Methyltransferase-like protein 7B</fullName>
    </submittedName>
</protein>
<dbReference type="PANTHER" id="PTHR45036">
    <property type="entry name" value="METHYLTRANSFERASE LIKE 7B"/>
    <property type="match status" value="1"/>
</dbReference>
<evidence type="ECO:0000313" key="1">
    <source>
        <dbReference type="EMBL" id="KFX51736.1"/>
    </source>
</evidence>
<name>A0A093VYN2_TALMA</name>
<dbReference type="CDD" id="cd02440">
    <property type="entry name" value="AdoMet_MTases"/>
    <property type="match status" value="1"/>
</dbReference>
<dbReference type="HOGENOM" id="CLU_858356_0_0_1"/>
<dbReference type="EMBL" id="JPOX01000004">
    <property type="protein sequence ID" value="KFX51736.1"/>
    <property type="molecule type" value="Genomic_DNA"/>
</dbReference>
<proteinExistence type="predicted"/>
<organism evidence="1">
    <name type="scientific">Talaromyces marneffei PM1</name>
    <dbReference type="NCBI Taxonomy" id="1077442"/>
    <lineage>
        <taxon>Eukaryota</taxon>
        <taxon>Fungi</taxon>
        <taxon>Dikarya</taxon>
        <taxon>Ascomycota</taxon>
        <taxon>Pezizomycotina</taxon>
        <taxon>Eurotiomycetes</taxon>
        <taxon>Eurotiomycetidae</taxon>
        <taxon>Eurotiales</taxon>
        <taxon>Trichocomaceae</taxon>
        <taxon>Talaromyces</taxon>
        <taxon>Talaromyces sect. Talaromyces</taxon>
    </lineage>
</organism>
<dbReference type="GO" id="GO:0032259">
    <property type="term" value="P:methylation"/>
    <property type="evidence" value="ECO:0007669"/>
    <property type="project" value="UniProtKB-KW"/>
</dbReference>
<sequence length="324" mass="36006">MVFSTGSVEFNRHHFAAYEAAVTPVPRLVGMANGVVLELGPGSGNQLPRFNHSSISRIYGIEPNEQLFQQLRDETIERHGLGDIYIPINAALEDSKLLEETWNLGNRSVDSVVCMQVLCSVSDPDAAAKRIYRLLKPGGQLLFWEHAASQDFVTKQVQGLWNLLWKPLVGGCDLRHNIEQALMDAGDWKVVELGHDDTESWQLVEVAPRPPTPDSIPTGSKHGRTICQWVPLFLANTSASGETVSIPVQRITLHSTLQWFVVTVKQIVYTTSVQYILIRIAGTEETDLAIDRRCPSSVIGTPIGAQSMSDGWWRLGNLTHFIWA</sequence>
<reference key="1">
    <citation type="journal article" date="2014" name="PLoS Genet.">
        <title>Signature Gene Expression Reveals Novel Clues to the Molecular Mechanisms of Dimorphic Transition in Penicillium marneffei.</title>
        <authorList>
            <person name="Yang E."/>
            <person name="Wang G."/>
            <person name="Cai J."/>
            <person name="Woo P.C."/>
            <person name="Lau S.K."/>
            <person name="Yuen K.-Y."/>
            <person name="Chow W.-N."/>
            <person name="Lin X."/>
        </authorList>
    </citation>
    <scope>NUCLEOTIDE SEQUENCE [LARGE SCALE GENOMIC DNA]</scope>
    <source>
        <strain>PM1</strain>
    </source>
</reference>
<dbReference type="InterPro" id="IPR052356">
    <property type="entry name" value="Thiol_S-MT"/>
</dbReference>
<keyword evidence="1" id="KW-0808">Transferase</keyword>
<dbReference type="Pfam" id="PF13489">
    <property type="entry name" value="Methyltransf_23"/>
    <property type="match status" value="1"/>
</dbReference>
<accession>A0A093VYN2</accession>
<dbReference type="Gene3D" id="3.40.50.150">
    <property type="entry name" value="Vaccinia Virus protein VP39"/>
    <property type="match status" value="1"/>
</dbReference>
<dbReference type="InterPro" id="IPR029063">
    <property type="entry name" value="SAM-dependent_MTases_sf"/>
</dbReference>
<gene>
    <name evidence="1" type="ORF">GQ26_0041470</name>
</gene>